<proteinExistence type="predicted"/>
<evidence type="ECO:0000313" key="2">
    <source>
        <dbReference type="Proteomes" id="UP001164746"/>
    </source>
</evidence>
<reference evidence="1" key="1">
    <citation type="submission" date="2022-11" db="EMBL/GenBank/DDBJ databases">
        <title>Centuries of genome instability and evolution in soft-shell clam transmissible cancer (bioRxiv).</title>
        <authorList>
            <person name="Hart S.F.M."/>
            <person name="Yonemitsu M.A."/>
            <person name="Giersch R.M."/>
            <person name="Beal B.F."/>
            <person name="Arriagada G."/>
            <person name="Davis B.W."/>
            <person name="Ostrander E.A."/>
            <person name="Goff S.P."/>
            <person name="Metzger M.J."/>
        </authorList>
    </citation>
    <scope>NUCLEOTIDE SEQUENCE</scope>
    <source>
        <strain evidence="1">MELC-2E11</strain>
        <tissue evidence="1">Siphon/mantle</tissue>
    </source>
</reference>
<name>A0ABY7G8K2_MYAAR</name>
<organism evidence="1 2">
    <name type="scientific">Mya arenaria</name>
    <name type="common">Soft-shell clam</name>
    <dbReference type="NCBI Taxonomy" id="6604"/>
    <lineage>
        <taxon>Eukaryota</taxon>
        <taxon>Metazoa</taxon>
        <taxon>Spiralia</taxon>
        <taxon>Lophotrochozoa</taxon>
        <taxon>Mollusca</taxon>
        <taxon>Bivalvia</taxon>
        <taxon>Autobranchia</taxon>
        <taxon>Heteroconchia</taxon>
        <taxon>Euheterodonta</taxon>
        <taxon>Imparidentia</taxon>
        <taxon>Neoheterodontei</taxon>
        <taxon>Myida</taxon>
        <taxon>Myoidea</taxon>
        <taxon>Myidae</taxon>
        <taxon>Mya</taxon>
    </lineage>
</organism>
<keyword evidence="2" id="KW-1185">Reference proteome</keyword>
<dbReference type="Proteomes" id="UP001164746">
    <property type="component" value="Chromosome 16"/>
</dbReference>
<dbReference type="EMBL" id="CP111027">
    <property type="protein sequence ID" value="WAR29356.1"/>
    <property type="molecule type" value="Genomic_DNA"/>
</dbReference>
<dbReference type="Pfam" id="PF15112">
    <property type="entry name" value="DUF4559"/>
    <property type="match status" value="2"/>
</dbReference>
<accession>A0ABY7G8K2</accession>
<protein>
    <submittedName>
        <fullName evidence="1">Uncharacterized protein</fullName>
    </submittedName>
</protein>
<feature type="non-terminal residue" evidence="1">
    <location>
        <position position="445"/>
    </location>
</feature>
<sequence>HLRELEAETRHGVQDFVEDNVTELQAKAQKFAKTENGLDENFTCNSCTTDDLTKIKKGQRTTVQPPKQCNNKICNEMKNVFRKDHVYKRPSWGNSDAKKWNTDAIEVAKLFMPPGYKDKDTFEDVDLHGHLNVIVNCKTARDKLKDANIAENAKKFSSRARHMSGDTMTIGDFVDGADIYLKLLNDPAILKYPKAVESVKKIEKIIDDVLGLKIFGDLRKCLHLSRSPMHSTAVSAMINTAFQAKEGLCHFTMNASSELQQNVITEVRKKQKLESDATCDQCSTEDLIPPKPKRGKIEYKPFCPTGYCDSIREFLVDQHAFNTPFWKNTDARKWSTDPWELAKVFMQHGYKDSEGAFVVDFNGLINIIINCKEMSTKLNDPDVASKSREVARKRRHAGHLEVSKDEFKEAVDVYTALLKETGIAKNASAKMALKVMEEASEMLEE</sequence>
<evidence type="ECO:0000313" key="1">
    <source>
        <dbReference type="EMBL" id="WAR29356.1"/>
    </source>
</evidence>
<dbReference type="PANTHER" id="PTHR35083">
    <property type="entry name" value="RGD1565685 PROTEIN"/>
    <property type="match status" value="1"/>
</dbReference>
<dbReference type="PANTHER" id="PTHR35083:SF3">
    <property type="entry name" value="SI:CH211-91P5.3"/>
    <property type="match status" value="1"/>
</dbReference>
<dbReference type="InterPro" id="IPR027897">
    <property type="entry name" value="DUF4559"/>
</dbReference>
<gene>
    <name evidence="1" type="ORF">MAR_002924</name>
</gene>